<dbReference type="EMBL" id="MRDE01000074">
    <property type="protein sequence ID" value="OMH23429.1"/>
    <property type="molecule type" value="Genomic_DNA"/>
</dbReference>
<comment type="caution">
    <text evidence="2">The sequence shown here is derived from an EMBL/GenBank/DDBJ whole genome shotgun (WGS) entry which is preliminary data.</text>
</comment>
<accession>A0A1R1L7M2</accession>
<dbReference type="STRING" id="554083.BKD30_12425"/>
<dbReference type="AlphaFoldDB" id="A0A1R1L7M2"/>
<organism evidence="2 3">
    <name type="scientific">Tersicoccus phoenicis</name>
    <dbReference type="NCBI Taxonomy" id="554083"/>
    <lineage>
        <taxon>Bacteria</taxon>
        <taxon>Bacillati</taxon>
        <taxon>Actinomycetota</taxon>
        <taxon>Actinomycetes</taxon>
        <taxon>Micrococcales</taxon>
        <taxon>Micrococcaceae</taxon>
        <taxon>Tersicoccus</taxon>
    </lineage>
</organism>
<dbReference type="Gene3D" id="3.30.930.10">
    <property type="entry name" value="Bira Bifunctional Protein, Domain 2"/>
    <property type="match status" value="1"/>
</dbReference>
<name>A0A1R1L7M2_9MICC</name>
<dbReference type="Proteomes" id="UP000187085">
    <property type="component" value="Unassembled WGS sequence"/>
</dbReference>
<feature type="domain" description="BPL/LPL catalytic" evidence="1">
    <location>
        <begin position="47"/>
        <end position="246"/>
    </location>
</feature>
<protein>
    <recommendedName>
        <fullName evidence="1">BPL/LPL catalytic domain-containing protein</fullName>
    </recommendedName>
</protein>
<evidence type="ECO:0000313" key="3">
    <source>
        <dbReference type="Proteomes" id="UP000187085"/>
    </source>
</evidence>
<dbReference type="InterPro" id="IPR004143">
    <property type="entry name" value="BPL_LPL_catalytic"/>
</dbReference>
<gene>
    <name evidence="2" type="ORF">BKD30_12425</name>
</gene>
<evidence type="ECO:0000313" key="2">
    <source>
        <dbReference type="EMBL" id="OMH23429.1"/>
    </source>
</evidence>
<evidence type="ECO:0000259" key="1">
    <source>
        <dbReference type="PROSITE" id="PS51733"/>
    </source>
</evidence>
<sequence length="247" mass="26305">MRARAGGSDVADGLFTQHLDVVVQDISFGAREDLDYALHLLSAARDGAVAPTVRIYRPQPTAAFGQRDVRLPGYAAARDRCRDAGYAPLVRRSGGRAALYDRGAVVIDHVEPHGDAIVGSQQRYQDFSGVIAAALGHAGVTTGIGELPGEYCAGEHSVFGTDGLHRAKLVGIAQRVVAGAWLISAVVSIEDTASLRTLITDVYRDLELDLDPGTIGAATDFVPALTPDAFLEHLVWAYGQRTDLTVR</sequence>
<proteinExistence type="predicted"/>
<dbReference type="InterPro" id="IPR045864">
    <property type="entry name" value="aa-tRNA-synth_II/BPL/LPL"/>
</dbReference>
<reference evidence="2 3" key="1">
    <citation type="submission" date="2016-12" db="EMBL/GenBank/DDBJ databases">
        <title>Draft genome of Tersicoccus phoenicis 1P05MA.</title>
        <authorList>
            <person name="Nakajima Y."/>
            <person name="Yoshizawa S."/>
            <person name="Nakamura K."/>
            <person name="Ogura Y."/>
            <person name="Hayashi T."/>
            <person name="Kogure K."/>
        </authorList>
    </citation>
    <scope>NUCLEOTIDE SEQUENCE [LARGE SCALE GENOMIC DNA]</scope>
    <source>
        <strain evidence="2 3">1p05MA</strain>
    </source>
</reference>
<dbReference type="PROSITE" id="PS51733">
    <property type="entry name" value="BPL_LPL_CATALYTIC"/>
    <property type="match status" value="1"/>
</dbReference>
<keyword evidence="3" id="KW-1185">Reference proteome</keyword>
<dbReference type="SUPFAM" id="SSF55681">
    <property type="entry name" value="Class II aaRS and biotin synthetases"/>
    <property type="match status" value="1"/>
</dbReference>
<dbReference type="OrthoDB" id="5243608at2"/>
<dbReference type="Pfam" id="PF21948">
    <property type="entry name" value="LplA-B_cat"/>
    <property type="match status" value="1"/>
</dbReference>